<dbReference type="InterPro" id="IPR006016">
    <property type="entry name" value="UspA"/>
</dbReference>
<dbReference type="OMA" id="EEAMQPM"/>
<feature type="coiled-coil region" evidence="9">
    <location>
        <begin position="315"/>
        <end position="425"/>
    </location>
</feature>
<dbReference type="Gene3D" id="1.10.510.10">
    <property type="entry name" value="Transferase(Phosphotransferase) domain 1"/>
    <property type="match status" value="1"/>
</dbReference>
<name>A0A0K9PW55_ZOSMR</name>
<evidence type="ECO:0000256" key="6">
    <source>
        <dbReference type="ARBA" id="ARBA00022786"/>
    </source>
</evidence>
<keyword evidence="7" id="KW-0067">ATP-binding</keyword>
<dbReference type="InterPro" id="IPR001245">
    <property type="entry name" value="Ser-Thr/Tyr_kinase_cat_dom"/>
</dbReference>
<feature type="region of interest" description="Disordered" evidence="10">
    <location>
        <begin position="151"/>
        <end position="208"/>
    </location>
</feature>
<gene>
    <name evidence="12" type="ORF">ZOSMA_150G00140</name>
</gene>
<evidence type="ECO:0000256" key="10">
    <source>
        <dbReference type="SAM" id="MobiDB-lite"/>
    </source>
</evidence>
<sequence>MNDIISHPAKVAVAIDKDKSSQSALKWAVDNLSCKDYPIILVHVDKNKRHHRHQNHNSEEYINELILPFRCFCMRKDVQCNDVVLEGSDVAKTITEYLQKSVVHTLVIGATTKSSFLRFKTGDTPSSIMKVAPDFCTVYIISKGKISSARKALRPPPIGSPLRLQIRPPPHTFDTSELESNNIPPSSHHSRRSIGGHETPSPFSQTMFDGKEMRSPFLRETNLKSYTELGLMNSTDISFVSSDRPSTERSSFPSFYNDFDSTPRMSRLSNISDTTIEMMRAPPRMSIESELAGNPYSPFTRDREGGTSFSSPSAWNNNKSNMEDMEAEMRRLKLELSKTMEMYNNACKEAVTAQKQTGELNRWKKEEEQRLKEARRSEEAALAMVEKEREKRKIAVEEAKAALRLAEMESKKRIHAERKACLEADERTKTSTPSGDNMIGSNHLDINYRKYTIQEIEVATNNFASDRKVGEGGYGPVFKGCLDHTPVAIKVLRPDAAQGRSQFKQEVQVLSCIRHPNMVLLLGACPEYGCLVYEYLDNGSLEDRLFHKGSKTILPWQLRFRISAEIATALLFLHQSKPEPLVHRDLKPANILLDRNYVSKISDVGLARLVPPNVADSVTQYRMTSTAGTLCYIDPEYQQTGMLGTKSDIYSFGVMLLQIVTGKPPTGLTHYVAQAIKRGTLESMLDPEVKDWPVEEAMNFANLALQCAELRRKDRPDLGSVILPELNRLRQLANQNMPHHDILHVNNNSSQNEISNITDD</sequence>
<dbReference type="GO" id="GO:0005524">
    <property type="term" value="F:ATP binding"/>
    <property type="evidence" value="ECO:0007669"/>
    <property type="project" value="UniProtKB-KW"/>
</dbReference>
<feature type="compositionally biased region" description="Polar residues" evidence="10">
    <location>
        <begin position="173"/>
        <end position="182"/>
    </location>
</feature>
<dbReference type="Pfam" id="PF00582">
    <property type="entry name" value="Usp"/>
    <property type="match status" value="1"/>
</dbReference>
<dbReference type="PANTHER" id="PTHR45647:SF132">
    <property type="entry name" value="KINASE WITH ADENINE NUCLEOTIDE ALPHA HYDROLASES-LIKE DOMAIN-CONTAINING PROTEIN"/>
    <property type="match status" value="1"/>
</dbReference>
<dbReference type="SUPFAM" id="SSF56112">
    <property type="entry name" value="Protein kinase-like (PK-like)"/>
    <property type="match status" value="1"/>
</dbReference>
<dbReference type="SMART" id="SM00220">
    <property type="entry name" value="S_TKc"/>
    <property type="match status" value="1"/>
</dbReference>
<dbReference type="CDD" id="cd01989">
    <property type="entry name" value="USP_STK_Ubox_N"/>
    <property type="match status" value="1"/>
</dbReference>
<evidence type="ECO:0000256" key="4">
    <source>
        <dbReference type="ARBA" id="ARBA00022679"/>
    </source>
</evidence>
<dbReference type="EC" id="2.3.2.27" evidence="3"/>
<comment type="pathway">
    <text evidence="2">Protein modification; protein ubiquitination.</text>
</comment>
<evidence type="ECO:0000256" key="1">
    <source>
        <dbReference type="ARBA" id="ARBA00000900"/>
    </source>
</evidence>
<accession>A0A0K9PW55</accession>
<dbReference type="SUPFAM" id="SSF52402">
    <property type="entry name" value="Adenine nucleotide alpha hydrolases-like"/>
    <property type="match status" value="1"/>
</dbReference>
<keyword evidence="4" id="KW-0808">Transferase</keyword>
<evidence type="ECO:0000256" key="9">
    <source>
        <dbReference type="SAM" id="Coils"/>
    </source>
</evidence>
<evidence type="ECO:0000256" key="8">
    <source>
        <dbReference type="ARBA" id="ARBA00023054"/>
    </source>
</evidence>
<organism evidence="12 13">
    <name type="scientific">Zostera marina</name>
    <name type="common">Eelgrass</name>
    <dbReference type="NCBI Taxonomy" id="29655"/>
    <lineage>
        <taxon>Eukaryota</taxon>
        <taxon>Viridiplantae</taxon>
        <taxon>Streptophyta</taxon>
        <taxon>Embryophyta</taxon>
        <taxon>Tracheophyta</taxon>
        <taxon>Spermatophyta</taxon>
        <taxon>Magnoliopsida</taxon>
        <taxon>Liliopsida</taxon>
        <taxon>Zosteraceae</taxon>
        <taxon>Zostera</taxon>
    </lineage>
</organism>
<dbReference type="OrthoDB" id="4062651at2759"/>
<keyword evidence="13" id="KW-1185">Reference proteome</keyword>
<dbReference type="Gene3D" id="3.40.50.620">
    <property type="entry name" value="HUPs"/>
    <property type="match status" value="1"/>
</dbReference>
<dbReference type="PANTHER" id="PTHR45647">
    <property type="entry name" value="OS02G0152300 PROTEIN"/>
    <property type="match status" value="1"/>
</dbReference>
<protein>
    <recommendedName>
        <fullName evidence="3">RING-type E3 ubiquitin transferase</fullName>
        <ecNumber evidence="3">2.3.2.27</ecNumber>
    </recommendedName>
</protein>
<evidence type="ECO:0000256" key="5">
    <source>
        <dbReference type="ARBA" id="ARBA00022741"/>
    </source>
</evidence>
<dbReference type="EMBL" id="LFYR01000589">
    <property type="protein sequence ID" value="KMZ73216.1"/>
    <property type="molecule type" value="Genomic_DNA"/>
</dbReference>
<dbReference type="FunFam" id="3.30.200.20:FF:000162">
    <property type="entry name" value="Adenine nucleotide alpha hydrolase-like domain kinase"/>
    <property type="match status" value="1"/>
</dbReference>
<dbReference type="InterPro" id="IPR008271">
    <property type="entry name" value="Ser/Thr_kinase_AS"/>
</dbReference>
<comment type="catalytic activity">
    <reaction evidence="1">
        <text>S-ubiquitinyl-[E2 ubiquitin-conjugating enzyme]-L-cysteine + [acceptor protein]-L-lysine = [E2 ubiquitin-conjugating enzyme]-L-cysteine + N(6)-ubiquitinyl-[acceptor protein]-L-lysine.</text>
        <dbReference type="EC" id="2.3.2.27"/>
    </reaction>
</comment>
<evidence type="ECO:0000256" key="7">
    <source>
        <dbReference type="ARBA" id="ARBA00022840"/>
    </source>
</evidence>
<dbReference type="Pfam" id="PF07714">
    <property type="entry name" value="PK_Tyr_Ser-Thr"/>
    <property type="match status" value="1"/>
</dbReference>
<dbReference type="PROSITE" id="PS50011">
    <property type="entry name" value="PROTEIN_KINASE_DOM"/>
    <property type="match status" value="1"/>
</dbReference>
<dbReference type="GO" id="GO:0061630">
    <property type="term" value="F:ubiquitin protein ligase activity"/>
    <property type="evidence" value="ECO:0007669"/>
    <property type="project" value="UniProtKB-EC"/>
</dbReference>
<evidence type="ECO:0000256" key="3">
    <source>
        <dbReference type="ARBA" id="ARBA00012483"/>
    </source>
</evidence>
<comment type="caution">
    <text evidence="12">The sequence shown here is derived from an EMBL/GenBank/DDBJ whole genome shotgun (WGS) entry which is preliminary data.</text>
</comment>
<dbReference type="Gene3D" id="3.30.200.20">
    <property type="entry name" value="Phosphorylase Kinase, domain 1"/>
    <property type="match status" value="1"/>
</dbReference>
<dbReference type="PROSITE" id="PS00108">
    <property type="entry name" value="PROTEIN_KINASE_ST"/>
    <property type="match status" value="1"/>
</dbReference>
<dbReference type="STRING" id="29655.A0A0K9PW55"/>
<evidence type="ECO:0000313" key="12">
    <source>
        <dbReference type="EMBL" id="KMZ73216.1"/>
    </source>
</evidence>
<dbReference type="InterPro" id="IPR014729">
    <property type="entry name" value="Rossmann-like_a/b/a_fold"/>
</dbReference>
<dbReference type="InterPro" id="IPR011009">
    <property type="entry name" value="Kinase-like_dom_sf"/>
</dbReference>
<keyword evidence="5" id="KW-0547">Nucleotide-binding</keyword>
<keyword evidence="12" id="KW-0418">Kinase</keyword>
<keyword evidence="8 9" id="KW-0175">Coiled coil</keyword>
<evidence type="ECO:0000259" key="11">
    <source>
        <dbReference type="PROSITE" id="PS50011"/>
    </source>
</evidence>
<reference evidence="13" key="1">
    <citation type="journal article" date="2016" name="Nature">
        <title>The genome of the seagrass Zostera marina reveals angiosperm adaptation to the sea.</title>
        <authorList>
            <person name="Olsen J.L."/>
            <person name="Rouze P."/>
            <person name="Verhelst B."/>
            <person name="Lin Y.-C."/>
            <person name="Bayer T."/>
            <person name="Collen J."/>
            <person name="Dattolo E."/>
            <person name="De Paoli E."/>
            <person name="Dittami S."/>
            <person name="Maumus F."/>
            <person name="Michel G."/>
            <person name="Kersting A."/>
            <person name="Lauritano C."/>
            <person name="Lohaus R."/>
            <person name="Toepel M."/>
            <person name="Tonon T."/>
            <person name="Vanneste K."/>
            <person name="Amirebrahimi M."/>
            <person name="Brakel J."/>
            <person name="Bostroem C."/>
            <person name="Chovatia M."/>
            <person name="Grimwood J."/>
            <person name="Jenkins J.W."/>
            <person name="Jueterbock A."/>
            <person name="Mraz A."/>
            <person name="Stam W.T."/>
            <person name="Tice H."/>
            <person name="Bornberg-Bauer E."/>
            <person name="Green P.J."/>
            <person name="Pearson G.A."/>
            <person name="Procaccini G."/>
            <person name="Duarte C.M."/>
            <person name="Schmutz J."/>
            <person name="Reusch T.B.H."/>
            <person name="Van de Peer Y."/>
        </authorList>
    </citation>
    <scope>NUCLEOTIDE SEQUENCE [LARGE SCALE GENOMIC DNA]</scope>
    <source>
        <strain evidence="13">cv. Finnish</strain>
    </source>
</reference>
<dbReference type="GO" id="GO:0004672">
    <property type="term" value="F:protein kinase activity"/>
    <property type="evidence" value="ECO:0007669"/>
    <property type="project" value="InterPro"/>
</dbReference>
<feature type="domain" description="Protein kinase" evidence="11">
    <location>
        <begin position="463"/>
        <end position="743"/>
    </location>
</feature>
<dbReference type="Proteomes" id="UP000036987">
    <property type="component" value="Unassembled WGS sequence"/>
</dbReference>
<dbReference type="AlphaFoldDB" id="A0A0K9PW55"/>
<evidence type="ECO:0000313" key="13">
    <source>
        <dbReference type="Proteomes" id="UP000036987"/>
    </source>
</evidence>
<dbReference type="FunFam" id="1.10.510.10:FF:000498">
    <property type="entry name" value="U-box domain-containing protein 51"/>
    <property type="match status" value="1"/>
</dbReference>
<dbReference type="InterPro" id="IPR000719">
    <property type="entry name" value="Prot_kinase_dom"/>
</dbReference>
<keyword evidence="6" id="KW-0833">Ubl conjugation pathway</keyword>
<proteinExistence type="predicted"/>
<evidence type="ECO:0000256" key="2">
    <source>
        <dbReference type="ARBA" id="ARBA00004906"/>
    </source>
</evidence>
<dbReference type="InterPro" id="IPR051348">
    <property type="entry name" value="U-box_ubiquitin_ligases"/>
</dbReference>